<evidence type="ECO:0000256" key="1">
    <source>
        <dbReference type="SAM" id="MobiDB-lite"/>
    </source>
</evidence>
<dbReference type="AlphaFoldDB" id="A0A2P4XJH9"/>
<feature type="compositionally biased region" description="Acidic residues" evidence="1">
    <location>
        <begin position="248"/>
        <end position="265"/>
    </location>
</feature>
<comment type="caution">
    <text evidence="2">The sequence shown here is derived from an EMBL/GenBank/DDBJ whole genome shotgun (WGS) entry which is preliminary data.</text>
</comment>
<gene>
    <name evidence="2" type="ORF">PHPALM_18533</name>
</gene>
<proteinExistence type="predicted"/>
<feature type="compositionally biased region" description="Acidic residues" evidence="1">
    <location>
        <begin position="278"/>
        <end position="290"/>
    </location>
</feature>
<dbReference type="Proteomes" id="UP000237271">
    <property type="component" value="Unassembled WGS sequence"/>
</dbReference>
<sequence length="309" mass="34341">MIDQLQKKYKTQSSPFLVQLSPWGGNPGAWFTPGPVINYFTTLWSSLRSIEDIGASVIWRWAFHAPLQDAAATASRRKEKLRANQGRLEFMSLCIESWGDFDFLERLADRHELFWFGGKQRKGSAEVRNLSGVPTEDLSSVFRRDPTRYRFTIEHALDPVRIDDYGYLCECVHLYLVVVIPSGRVIAMSSSISSYAPSVNVMSPSQASSDDFPRLIGADNFDVWKARVCAALDGKHLLGFVIKPDYDGVSEDESEDSGSDMSDTDDPPKITPAKTAEIDSDAVDYDESDDDLKPASGSDEDSNDGSDTV</sequence>
<feature type="region of interest" description="Disordered" evidence="1">
    <location>
        <begin position="248"/>
        <end position="309"/>
    </location>
</feature>
<organism evidence="2 3">
    <name type="scientific">Phytophthora palmivora</name>
    <dbReference type="NCBI Taxonomy" id="4796"/>
    <lineage>
        <taxon>Eukaryota</taxon>
        <taxon>Sar</taxon>
        <taxon>Stramenopiles</taxon>
        <taxon>Oomycota</taxon>
        <taxon>Peronosporomycetes</taxon>
        <taxon>Peronosporales</taxon>
        <taxon>Peronosporaceae</taxon>
        <taxon>Phytophthora</taxon>
    </lineage>
</organism>
<name>A0A2P4XJH9_9STRA</name>
<feature type="compositionally biased region" description="Acidic residues" evidence="1">
    <location>
        <begin position="298"/>
        <end position="309"/>
    </location>
</feature>
<protein>
    <submittedName>
        <fullName evidence="2">Uncharacterized protein</fullName>
    </submittedName>
</protein>
<accession>A0A2P4XJH9</accession>
<dbReference type="EMBL" id="NCKW01009965">
    <property type="protein sequence ID" value="POM65710.1"/>
    <property type="molecule type" value="Genomic_DNA"/>
</dbReference>
<evidence type="ECO:0000313" key="3">
    <source>
        <dbReference type="Proteomes" id="UP000237271"/>
    </source>
</evidence>
<feature type="non-terminal residue" evidence="2">
    <location>
        <position position="309"/>
    </location>
</feature>
<dbReference type="OrthoDB" id="128658at2759"/>
<keyword evidence="3" id="KW-1185">Reference proteome</keyword>
<evidence type="ECO:0000313" key="2">
    <source>
        <dbReference type="EMBL" id="POM65710.1"/>
    </source>
</evidence>
<reference evidence="2 3" key="1">
    <citation type="journal article" date="2017" name="Genome Biol. Evol.">
        <title>Phytophthora megakarya and P. palmivora, closely related causal agents of cacao black pod rot, underwent increases in genome sizes and gene numbers by different mechanisms.</title>
        <authorList>
            <person name="Ali S.S."/>
            <person name="Shao J."/>
            <person name="Lary D.J."/>
            <person name="Kronmiller B."/>
            <person name="Shen D."/>
            <person name="Strem M.D."/>
            <person name="Amoako-Attah I."/>
            <person name="Akrofi A.Y."/>
            <person name="Begoude B.A."/>
            <person name="Ten Hoopen G.M."/>
            <person name="Coulibaly K."/>
            <person name="Kebe B.I."/>
            <person name="Melnick R.L."/>
            <person name="Guiltinan M.J."/>
            <person name="Tyler B.M."/>
            <person name="Meinhardt L.W."/>
            <person name="Bailey B.A."/>
        </authorList>
    </citation>
    <scope>NUCLEOTIDE SEQUENCE [LARGE SCALE GENOMIC DNA]</scope>
    <source>
        <strain evidence="3">sbr112.9</strain>
    </source>
</reference>